<dbReference type="EMBL" id="CP011542">
    <property type="protein sequence ID" value="AKK06431.1"/>
    <property type="molecule type" value="Genomic_DNA"/>
</dbReference>
<organism evidence="1 2">
    <name type="scientific">Corynebacterium mustelae</name>
    <dbReference type="NCBI Taxonomy" id="571915"/>
    <lineage>
        <taxon>Bacteria</taxon>
        <taxon>Bacillati</taxon>
        <taxon>Actinomycetota</taxon>
        <taxon>Actinomycetes</taxon>
        <taxon>Mycobacteriales</taxon>
        <taxon>Corynebacteriaceae</taxon>
        <taxon>Corynebacterium</taxon>
    </lineage>
</organism>
<reference evidence="1 2" key="1">
    <citation type="journal article" date="2015" name="Genome Announc.">
        <title>Complete Genome Sequence of the Type Strain Corynebacterium mustelae DSM 45274, Isolated from Various Tissues of a Male Ferret with Lethal Sepsis.</title>
        <authorList>
            <person name="Ruckert C."/>
            <person name="Eimer J."/>
            <person name="Winkler A."/>
            <person name="Tauch A."/>
        </authorList>
    </citation>
    <scope>NUCLEOTIDE SEQUENCE [LARGE SCALE GENOMIC DNA]</scope>
    <source>
        <strain evidence="1 2">DSM 45274</strain>
    </source>
</reference>
<dbReference type="RefSeq" id="WP_047262457.1">
    <property type="nucleotide sequence ID" value="NZ_CP011542.1"/>
</dbReference>
<dbReference type="STRING" id="571915.CMUST_10575"/>
<evidence type="ECO:0000313" key="1">
    <source>
        <dbReference type="EMBL" id="AKK06431.1"/>
    </source>
</evidence>
<dbReference type="OrthoDB" id="218750at2"/>
<evidence type="ECO:0008006" key="3">
    <source>
        <dbReference type="Google" id="ProtNLM"/>
    </source>
</evidence>
<gene>
    <name evidence="1" type="ORF">CMUST_10575</name>
</gene>
<proteinExistence type="predicted"/>
<dbReference type="KEGG" id="cmv:CMUST_10575"/>
<protein>
    <recommendedName>
        <fullName evidence="3">DNA-binding protein</fullName>
    </recommendedName>
</protein>
<evidence type="ECO:0000313" key="2">
    <source>
        <dbReference type="Proteomes" id="UP000035199"/>
    </source>
</evidence>
<name>A0A0G3GZ47_9CORY</name>
<dbReference type="Proteomes" id="UP000035199">
    <property type="component" value="Chromosome"/>
</dbReference>
<accession>A0A0G3GZ47</accession>
<dbReference type="PATRIC" id="fig|571915.4.peg.2251"/>
<reference evidence="2" key="2">
    <citation type="submission" date="2015-05" db="EMBL/GenBank/DDBJ databases">
        <title>Complete genome sequence of Corynebacterium mustelae DSM 45274, isolated from various tissues of a male ferret with lethal sepsis.</title>
        <authorList>
            <person name="Ruckert C."/>
            <person name="Albersmeier A."/>
            <person name="Winkler A."/>
            <person name="Tauch A."/>
        </authorList>
    </citation>
    <scope>NUCLEOTIDE SEQUENCE [LARGE SCALE GENOMIC DNA]</scope>
    <source>
        <strain evidence="2">DSM 45274</strain>
    </source>
</reference>
<keyword evidence="2" id="KW-1185">Reference proteome</keyword>
<sequence length="1475" mass="166947">MIHIHATKQPTDDELLAVTYITGGVIPPVIRLVAHPLETAETKMWETFGAEKQHHSLVGYTPKRTTGFPAWAILTDPGNAQHALNLVADVEWARRKAAAQAGAVKKRVDQLTGDLEKSAPHFLPTFLEEIAQIFISIDKHSLAEKYFAKARDVERTHALTIDIDRHTQTFTEFLTLGVVDQKTLTQEAHTAATHLQPSKAYEYFFSLLITQATIDKPVPAKAVKALTQLGTNAGKTTREVHQESTAAYLPTPAFAISSKKLLKIVLKALPDTLKTHPELGKQLYTSIPLEWNINTYIKALQQLALWQPLHTNPEKFITWLDLVIEHGNARWAFWAISNPDLLNAIIANTKVLTGHRVETECSHYHLDYLDALIAAGAQWQPRRNPKTQKVSLPFNEWYESHHRDLAFLMGRQDLRETLLESLSSYNFSENLDVLLSGEPTRKLIGWKLEEIRAKCANARGSLEKWSELKLDRKSFTDSRIHELYPELVEEILHVDPAEELAERLRRGTLVEYTWPTFEKVAADLADYSNSLVSGTYPWVWVKSGETFIVCNGEVVRKYHALGKRWVKIVPTDTDLLVIYFDSSSQKHMWMWLSEDQPHQINGSVYTYHFAEYTNTIDGTFYAGTAAICGDDLETEPAGTQAGFGPIYATSQQSLDHVTVLPSGEKMPCKVFDKRFAQGAVLGLEIPEAIAVAARHDAQVSFSYSFTTMATDTTSKSPFGHDGDRLYGISLTSTQEGCWFISPLGTFHCPQEEEFFVVERPQAGYWYLRKQWGTSHKLFDAATDTPIAPSRTHDGKDHVLNLLPPVGFHQLTIRNEKVSTRMRNCTTNQAAELIANPLTILDFADNDSILAAAIAGIIVEVNDIAPISLPELAAIPQELEHLYASFSPHEDSPEEIPQPPIEFGDRYSLDADVYNLACELSAPQNRGAARFYQGSGYLRDTIARETLWLSWLATPTLNLEDVRSYHAFLHWCADYNVLGTWRRIILPKDYSTSSIEYLWDNNVFYMTQDEENTALWNPSLTQRPDISPLLGALDDEFFIPKEEFKRKIDEILHWHEKRHRANKRPTPAWDTITLADVAEKASTVTTLPPQLWAYFFSSFYGDPLEWSVPEWISSGKEWSVRDRFGLSEREISSYIEYGCDHFDSRHLTFLAVAWHDNYLAQGPNIESIGVAWEQLWGKPWIHITEDMWKALPVSIRETVNSDFHGGIRAGGLPPERKMDRLLPLYLHLAHLVEPATSTAQTLARQIQELCHDAHTDPRVPLGCEYNRAESEVTHPNTHALRIYTEGHLDQLLTYLKTGTPITGTKQDPSTSAPHVVADAAKTLKISADAARYFLQLLALTTPTDAAVKKWNNWAKKQLDQATEELLEKELIITAKRTGAKRSVFLPGGWLDKSDTGPAMETWKAPHYLLWDDTKCRPIVDTCPPILPYPNLFAEVWERYKSGDVPGYEELTTKRYRGKNNLRFLSNIEASNYNLRP</sequence>